<organism evidence="7 8">
    <name type="scientific">Planobispora takensis</name>
    <dbReference type="NCBI Taxonomy" id="1367882"/>
    <lineage>
        <taxon>Bacteria</taxon>
        <taxon>Bacillati</taxon>
        <taxon>Actinomycetota</taxon>
        <taxon>Actinomycetes</taxon>
        <taxon>Streptosporangiales</taxon>
        <taxon>Streptosporangiaceae</taxon>
        <taxon>Planobispora</taxon>
    </lineage>
</organism>
<keyword evidence="4 5" id="KW-0472">Membrane</keyword>
<accession>A0A8J3WXY3</accession>
<comment type="caution">
    <text evidence="7">The sequence shown here is derived from an EMBL/GenBank/DDBJ whole genome shotgun (WGS) entry which is preliminary data.</text>
</comment>
<keyword evidence="5" id="KW-0813">Transport</keyword>
<reference evidence="7" key="1">
    <citation type="submission" date="2021-01" db="EMBL/GenBank/DDBJ databases">
        <title>Whole genome shotgun sequence of Planobispora takensis NBRC 109077.</title>
        <authorList>
            <person name="Komaki H."/>
            <person name="Tamura T."/>
        </authorList>
    </citation>
    <scope>NUCLEOTIDE SEQUENCE</scope>
    <source>
        <strain evidence="7">NBRC 109077</strain>
    </source>
</reference>
<keyword evidence="8" id="KW-1185">Reference proteome</keyword>
<feature type="transmembrane region" description="Helical" evidence="5">
    <location>
        <begin position="475"/>
        <end position="501"/>
    </location>
</feature>
<dbReference type="InterPro" id="IPR047817">
    <property type="entry name" value="ABC2_TM_bact-type"/>
</dbReference>
<keyword evidence="3 5" id="KW-1133">Transmembrane helix</keyword>
<feature type="transmembrane region" description="Helical" evidence="5">
    <location>
        <begin position="331"/>
        <end position="349"/>
    </location>
</feature>
<evidence type="ECO:0000259" key="6">
    <source>
        <dbReference type="PROSITE" id="PS51012"/>
    </source>
</evidence>
<evidence type="ECO:0000256" key="4">
    <source>
        <dbReference type="ARBA" id="ARBA00023136"/>
    </source>
</evidence>
<dbReference type="GO" id="GO:0140359">
    <property type="term" value="F:ABC-type transporter activity"/>
    <property type="evidence" value="ECO:0007669"/>
    <property type="project" value="InterPro"/>
</dbReference>
<dbReference type="PANTHER" id="PTHR43229:SF2">
    <property type="entry name" value="NODULATION PROTEIN J"/>
    <property type="match status" value="1"/>
</dbReference>
<feature type="transmembrane region" description="Helical" evidence="5">
    <location>
        <begin position="437"/>
        <end position="463"/>
    </location>
</feature>
<dbReference type="PANTHER" id="PTHR43229">
    <property type="entry name" value="NODULATION PROTEIN J"/>
    <property type="match status" value="1"/>
</dbReference>
<evidence type="ECO:0000313" key="7">
    <source>
        <dbReference type="EMBL" id="GII05303.1"/>
    </source>
</evidence>
<evidence type="ECO:0000256" key="1">
    <source>
        <dbReference type="ARBA" id="ARBA00004141"/>
    </source>
</evidence>
<feature type="domain" description="ABC transmembrane type-2" evidence="6">
    <location>
        <begin position="27"/>
        <end position="257"/>
    </location>
</feature>
<feature type="transmembrane region" description="Helical" evidence="5">
    <location>
        <begin position="404"/>
        <end position="431"/>
    </location>
</feature>
<evidence type="ECO:0000256" key="2">
    <source>
        <dbReference type="ARBA" id="ARBA00022692"/>
    </source>
</evidence>
<feature type="transmembrane region" description="Helical" evidence="5">
    <location>
        <begin position="21"/>
        <end position="48"/>
    </location>
</feature>
<dbReference type="InterPro" id="IPR013525">
    <property type="entry name" value="ABC2_TM"/>
</dbReference>
<feature type="transmembrane region" description="Helical" evidence="5">
    <location>
        <begin position="533"/>
        <end position="550"/>
    </location>
</feature>
<keyword evidence="5" id="KW-1003">Cell membrane</keyword>
<gene>
    <name evidence="7" type="ORF">Pta02_73110</name>
</gene>
<evidence type="ECO:0000256" key="3">
    <source>
        <dbReference type="ARBA" id="ARBA00022989"/>
    </source>
</evidence>
<evidence type="ECO:0000313" key="8">
    <source>
        <dbReference type="Proteomes" id="UP000634476"/>
    </source>
</evidence>
<dbReference type="AlphaFoldDB" id="A0A8J3WXY3"/>
<feature type="transmembrane region" description="Helical" evidence="5">
    <location>
        <begin position="235"/>
        <end position="254"/>
    </location>
</feature>
<dbReference type="Proteomes" id="UP000634476">
    <property type="component" value="Unassembled WGS sequence"/>
</dbReference>
<feature type="transmembrane region" description="Helical" evidence="5">
    <location>
        <begin position="174"/>
        <end position="193"/>
    </location>
</feature>
<comment type="subcellular location">
    <subcellularLocation>
        <location evidence="5">Cell membrane</location>
        <topology evidence="5">Multi-pass membrane protein</topology>
    </subcellularLocation>
    <subcellularLocation>
        <location evidence="1">Membrane</location>
        <topology evidence="1">Multi-pass membrane protein</topology>
    </subcellularLocation>
</comment>
<name>A0A8J3WXY3_9ACTN</name>
<sequence>MNTRAADVRLVSRLAWHETVSFLRTPIAAIFTIAMPLLMMVIVGAAVGNETVDPATGVRVMQFVVPAMIVFGIAQGCFGALAMHLVDLRDRGWLKRMRGTPVPAWAVTAALAGTSLAIALMTAVMLFGAGVLFYDVQVVGRTLPALLLTLLLGVVCFTALGFAVVALVRNAATVQLIGTGLLLALAFISNIILPDARMPLWLETIGWIFPLRHFGEAVRDDFNPFLPGPGFHGDHLAVLALWAAGAAAVAVWRFRWERPPAGAAAAGTAEAEPAARTVSGVSGSGAFGSGISGSGASGGSHRSGDRPSPRRLLGGQSAHAMLRLRRDPSTAFFTVVLPVLLLVIISLVFGGSQVEGVPLPVFMLAAMITYAVGVSAYVDLAEAVATDKERGVLKRLAGTPLPRWAYATGWVACALQVTLATAVVLALVAVLGYDVRIALPAIPVMLVAAVLGVACFAALGALVATLTTRSPTANAITLGTFLPLAFISDVFVIGGPLPAVLETAGDLFPLKHLSHALLAALDPAGRPWPWTDLAVVAAWTLAGALVLALVNGRRFRRGAPA</sequence>
<dbReference type="GO" id="GO:0005886">
    <property type="term" value="C:plasma membrane"/>
    <property type="evidence" value="ECO:0007669"/>
    <property type="project" value="UniProtKB-SubCell"/>
</dbReference>
<comment type="similarity">
    <text evidence="5">Belongs to the ABC-2 integral membrane protein family.</text>
</comment>
<comment type="caution">
    <text evidence="5">Lacks conserved residue(s) required for the propagation of feature annotation.</text>
</comment>
<feature type="transmembrane region" description="Helical" evidence="5">
    <location>
        <begin position="145"/>
        <end position="167"/>
    </location>
</feature>
<dbReference type="InterPro" id="IPR051784">
    <property type="entry name" value="Nod_factor_ABC_transporter"/>
</dbReference>
<dbReference type="PROSITE" id="PS51012">
    <property type="entry name" value="ABC_TM2"/>
    <property type="match status" value="2"/>
</dbReference>
<dbReference type="EMBL" id="BOOK01000066">
    <property type="protein sequence ID" value="GII05303.1"/>
    <property type="molecule type" value="Genomic_DNA"/>
</dbReference>
<evidence type="ECO:0000256" key="5">
    <source>
        <dbReference type="RuleBase" id="RU361157"/>
    </source>
</evidence>
<protein>
    <recommendedName>
        <fullName evidence="5">Transport permease protein</fullName>
    </recommendedName>
</protein>
<dbReference type="Pfam" id="PF01061">
    <property type="entry name" value="ABC2_membrane"/>
    <property type="match status" value="2"/>
</dbReference>
<keyword evidence="2 5" id="KW-0812">Transmembrane</keyword>
<feature type="transmembrane region" description="Helical" evidence="5">
    <location>
        <begin position="361"/>
        <end position="384"/>
    </location>
</feature>
<feature type="transmembrane region" description="Helical" evidence="5">
    <location>
        <begin position="104"/>
        <end position="133"/>
    </location>
</feature>
<feature type="domain" description="ABC transmembrane type-2" evidence="6">
    <location>
        <begin position="329"/>
        <end position="558"/>
    </location>
</feature>
<feature type="transmembrane region" description="Helical" evidence="5">
    <location>
        <begin position="60"/>
        <end position="83"/>
    </location>
</feature>
<dbReference type="RefSeq" id="WP_203879525.1">
    <property type="nucleotide sequence ID" value="NZ_BOOK01000066.1"/>
</dbReference>
<proteinExistence type="inferred from homology"/>